<protein>
    <recommendedName>
        <fullName evidence="4">PH domain-containing protein</fullName>
    </recommendedName>
</protein>
<dbReference type="EMBL" id="JBHSAX010000002">
    <property type="protein sequence ID" value="MFC3960425.1"/>
    <property type="molecule type" value="Genomic_DNA"/>
</dbReference>
<organism evidence="2 3">
    <name type="scientific">Nocardia jiangsuensis</name>
    <dbReference type="NCBI Taxonomy" id="1691563"/>
    <lineage>
        <taxon>Bacteria</taxon>
        <taxon>Bacillati</taxon>
        <taxon>Actinomycetota</taxon>
        <taxon>Actinomycetes</taxon>
        <taxon>Mycobacteriales</taxon>
        <taxon>Nocardiaceae</taxon>
        <taxon>Nocardia</taxon>
    </lineage>
</organism>
<keyword evidence="1" id="KW-0812">Transmembrane</keyword>
<comment type="caution">
    <text evidence="2">The sequence shown here is derived from an EMBL/GenBank/DDBJ whole genome shotgun (WGS) entry which is preliminary data.</text>
</comment>
<dbReference type="Proteomes" id="UP001595696">
    <property type="component" value="Unassembled WGS sequence"/>
</dbReference>
<reference evidence="3" key="1">
    <citation type="journal article" date="2019" name="Int. J. Syst. Evol. Microbiol.">
        <title>The Global Catalogue of Microorganisms (GCM) 10K type strain sequencing project: providing services to taxonomists for standard genome sequencing and annotation.</title>
        <authorList>
            <consortium name="The Broad Institute Genomics Platform"/>
            <consortium name="The Broad Institute Genome Sequencing Center for Infectious Disease"/>
            <person name="Wu L."/>
            <person name="Ma J."/>
        </authorList>
    </citation>
    <scope>NUCLEOTIDE SEQUENCE [LARGE SCALE GENOMIC DNA]</scope>
    <source>
        <strain evidence="3">CGMCC 4.7330</strain>
    </source>
</reference>
<evidence type="ECO:0000313" key="2">
    <source>
        <dbReference type="EMBL" id="MFC3960425.1"/>
    </source>
</evidence>
<keyword evidence="1" id="KW-1133">Transmembrane helix</keyword>
<evidence type="ECO:0000313" key="3">
    <source>
        <dbReference type="Proteomes" id="UP001595696"/>
    </source>
</evidence>
<sequence>MTTDRPAPVRAGVVPGSRIALYAAVAVLVTAVPSAAVVALFGVNRVVTGVLLGGVFGIAVLVALFRRDAVVLSERGIERRTPWSARSLDWERVVGGRFTLDEKARWALALDLTGDAELVLLSIPPVLRPVSNAYEMRKREQVLQVRQLLREKRIPITVLPEIATALQRHWRLAPPAR</sequence>
<evidence type="ECO:0000256" key="1">
    <source>
        <dbReference type="SAM" id="Phobius"/>
    </source>
</evidence>
<name>A0ABV8DKB8_9NOCA</name>
<accession>A0ABV8DKB8</accession>
<dbReference type="RefSeq" id="WP_378610208.1">
    <property type="nucleotide sequence ID" value="NZ_JBHSAX010000002.1"/>
</dbReference>
<feature type="transmembrane region" description="Helical" evidence="1">
    <location>
        <begin position="47"/>
        <end position="65"/>
    </location>
</feature>
<proteinExistence type="predicted"/>
<keyword evidence="1" id="KW-0472">Membrane</keyword>
<evidence type="ECO:0008006" key="4">
    <source>
        <dbReference type="Google" id="ProtNLM"/>
    </source>
</evidence>
<keyword evidence="3" id="KW-1185">Reference proteome</keyword>
<gene>
    <name evidence="2" type="ORF">ACFO0B_00305</name>
</gene>
<feature type="transmembrane region" description="Helical" evidence="1">
    <location>
        <begin position="20"/>
        <end position="41"/>
    </location>
</feature>